<dbReference type="InterPro" id="IPR040581">
    <property type="entry name" value="Thioredoxin_11"/>
</dbReference>
<sequence length="523" mass="59426">MASDHMTIAALGRPFTLGMLYDARKDKLVLGPRFWNDKTLKEKTTETPQQSCIFEIFAFDSIKSKSKMLEIEASLKVSFLCGLIAVGGSAKYLNDEKQFKNQGRVTFQYKATTNFKELSIENVTLDPKQKEVIENGSATHVVTGIVYGANAFFVFDSERLENSEVQKIEDSMQAVIKKIPSLNIDGKVGIKLTDEEKALTNTFSSKFYGDFILESNPATFQDAVQTYTQLPKLLGTNGENSVPVKVWLMPLKSFDPKAAELMRGISVGLVIKAQEALEHLKETQMRCNDSLEDKVIKSFPVLQEELNTFFKLCRQYKTNIQKAMAEKLPSIREGKEDESSLEKVFEDGPESPFNHEKLNKWLSHKEREITVINSCVDTMEGVKIVENQTELDREVLASGVEDVLCFVFTSMLKGDIYLDEMADFLNSTKLGSTHEEEWYYSEEILKTMREKAKMLQSSAKGLKNSSKFRFLITAKTNDNYKGATIYHYKKGRLVTEDFQRQKPSSVETITDKRDLIWCKSGFF</sequence>
<dbReference type="Pfam" id="PF21109">
    <property type="entry name" value="Stonustoxin_helical"/>
    <property type="match status" value="1"/>
</dbReference>
<proteinExistence type="predicted"/>
<feature type="domain" description="SNTX MACPF/CDC-like" evidence="3">
    <location>
        <begin position="9"/>
        <end position="226"/>
    </location>
</feature>
<evidence type="ECO:0000259" key="3">
    <source>
        <dbReference type="Pfam" id="PF24674"/>
    </source>
</evidence>
<dbReference type="EMBL" id="JASDAP010000024">
    <property type="protein sequence ID" value="KAK1881908.1"/>
    <property type="molecule type" value="Genomic_DNA"/>
</dbReference>
<evidence type="ECO:0000259" key="1">
    <source>
        <dbReference type="Pfam" id="PF18078"/>
    </source>
</evidence>
<dbReference type="InterPro" id="IPR048997">
    <property type="entry name" value="Stonustoxin-like_helical"/>
</dbReference>
<evidence type="ECO:0000313" key="4">
    <source>
        <dbReference type="EMBL" id="KAK1881908.1"/>
    </source>
</evidence>
<dbReference type="InterPro" id="IPR056072">
    <property type="entry name" value="SNTX_MACPF/CDC-like_dom"/>
</dbReference>
<dbReference type="AlphaFoldDB" id="A0AAD9BFT6"/>
<feature type="domain" description="Stonustoxin-like helical" evidence="2">
    <location>
        <begin position="276"/>
        <end position="369"/>
    </location>
</feature>
<dbReference type="PANTHER" id="PTHR31594:SF16">
    <property type="entry name" value="SI:CH211-281L24.3"/>
    <property type="match status" value="1"/>
</dbReference>
<gene>
    <name evidence="4" type="ORF">KUDE01_025071</name>
</gene>
<dbReference type="PANTHER" id="PTHR31594">
    <property type="entry name" value="AIG1-TYPE G DOMAIN-CONTAINING PROTEIN"/>
    <property type="match status" value="1"/>
</dbReference>
<dbReference type="Proteomes" id="UP001228049">
    <property type="component" value="Unassembled WGS sequence"/>
</dbReference>
<organism evidence="4 5">
    <name type="scientific">Dissostichus eleginoides</name>
    <name type="common">Patagonian toothfish</name>
    <name type="synonym">Dissostichus amissus</name>
    <dbReference type="NCBI Taxonomy" id="100907"/>
    <lineage>
        <taxon>Eukaryota</taxon>
        <taxon>Metazoa</taxon>
        <taxon>Chordata</taxon>
        <taxon>Craniata</taxon>
        <taxon>Vertebrata</taxon>
        <taxon>Euteleostomi</taxon>
        <taxon>Actinopterygii</taxon>
        <taxon>Neopterygii</taxon>
        <taxon>Teleostei</taxon>
        <taxon>Neoteleostei</taxon>
        <taxon>Acanthomorphata</taxon>
        <taxon>Eupercaria</taxon>
        <taxon>Perciformes</taxon>
        <taxon>Notothenioidei</taxon>
        <taxon>Nototheniidae</taxon>
        <taxon>Dissostichus</taxon>
    </lineage>
</organism>
<accession>A0AAD9BFT6</accession>
<feature type="domain" description="SNTX thioredoxin-like" evidence="1">
    <location>
        <begin position="381"/>
        <end position="499"/>
    </location>
</feature>
<name>A0AAD9BFT6_DISEL</name>
<reference evidence="4" key="1">
    <citation type="submission" date="2023-04" db="EMBL/GenBank/DDBJ databases">
        <title>Chromosome-level genome of Chaenocephalus aceratus.</title>
        <authorList>
            <person name="Park H."/>
        </authorList>
    </citation>
    <scope>NUCLEOTIDE SEQUENCE</scope>
    <source>
        <strain evidence="4">DE</strain>
        <tissue evidence="4">Muscle</tissue>
    </source>
</reference>
<evidence type="ECO:0000259" key="2">
    <source>
        <dbReference type="Pfam" id="PF21109"/>
    </source>
</evidence>
<keyword evidence="5" id="KW-1185">Reference proteome</keyword>
<protein>
    <submittedName>
        <fullName evidence="4">Verrucotoxin subunit beta</fullName>
    </submittedName>
</protein>
<comment type="caution">
    <text evidence="4">The sequence shown here is derived from an EMBL/GenBank/DDBJ whole genome shotgun (WGS) entry which is preliminary data.</text>
</comment>
<evidence type="ECO:0000313" key="5">
    <source>
        <dbReference type="Proteomes" id="UP001228049"/>
    </source>
</evidence>
<dbReference type="Pfam" id="PF24674">
    <property type="entry name" value="MACPF_SNTX"/>
    <property type="match status" value="1"/>
</dbReference>
<dbReference type="Pfam" id="PF18078">
    <property type="entry name" value="Thioredoxin_11"/>
    <property type="match status" value="1"/>
</dbReference>
<dbReference type="InterPro" id="IPR052090">
    <property type="entry name" value="Cytolytic_pore-forming_toxin"/>
</dbReference>